<comment type="similarity">
    <text evidence="2 7">Belongs to the PstS family.</text>
</comment>
<dbReference type="PIRSF" id="PIRSF002756">
    <property type="entry name" value="PstS"/>
    <property type="match status" value="1"/>
</dbReference>
<dbReference type="Pfam" id="PF12849">
    <property type="entry name" value="PBP_like_2"/>
    <property type="match status" value="1"/>
</dbReference>
<evidence type="ECO:0000256" key="6">
    <source>
        <dbReference type="ARBA" id="ARBA00022592"/>
    </source>
</evidence>
<dbReference type="RefSeq" id="WP_095550150.1">
    <property type="nucleotide sequence ID" value="NZ_NSJF01000005.1"/>
</dbReference>
<organism evidence="10 11">
    <name type="scientific">Vandammella animalimorsus</name>
    <dbReference type="NCBI Taxonomy" id="2029117"/>
    <lineage>
        <taxon>Bacteria</taxon>
        <taxon>Pseudomonadati</taxon>
        <taxon>Pseudomonadota</taxon>
        <taxon>Betaproteobacteria</taxon>
        <taxon>Burkholderiales</taxon>
        <taxon>Comamonadaceae</taxon>
        <taxon>Vandammella</taxon>
    </lineage>
</organism>
<dbReference type="Proteomes" id="UP000217999">
    <property type="component" value="Unassembled WGS sequence"/>
</dbReference>
<dbReference type="InterPro" id="IPR050962">
    <property type="entry name" value="Phosphate-bind_PstS"/>
</dbReference>
<evidence type="ECO:0000256" key="4">
    <source>
        <dbReference type="ARBA" id="ARBA00021889"/>
    </source>
</evidence>
<comment type="caution">
    <text evidence="10">The sequence shown here is derived from an EMBL/GenBank/DDBJ whole genome shotgun (WGS) entry which is preliminary data.</text>
</comment>
<dbReference type="InterPro" id="IPR024370">
    <property type="entry name" value="PBP_domain"/>
</dbReference>
<keyword evidence="5 7" id="KW-0813">Transport</keyword>
<dbReference type="Gene3D" id="3.40.190.10">
    <property type="entry name" value="Periplasmic binding protein-like II"/>
    <property type="match status" value="2"/>
</dbReference>
<evidence type="ECO:0000256" key="5">
    <source>
        <dbReference type="ARBA" id="ARBA00022448"/>
    </source>
</evidence>
<evidence type="ECO:0000256" key="2">
    <source>
        <dbReference type="ARBA" id="ARBA00008725"/>
    </source>
</evidence>
<keyword evidence="8" id="KW-0732">Signal</keyword>
<evidence type="ECO:0000313" key="11">
    <source>
        <dbReference type="Proteomes" id="UP000217999"/>
    </source>
</evidence>
<protein>
    <recommendedName>
        <fullName evidence="4 7">Phosphate-binding protein PstS</fullName>
    </recommendedName>
</protein>
<evidence type="ECO:0000256" key="1">
    <source>
        <dbReference type="ARBA" id="ARBA00002841"/>
    </source>
</evidence>
<sequence>MSKFVFRTVAACGLALSVAGSAWAQDVNGAGASFPAPVYAKWASDYHAATQLRINYQSVGSSAGLRQIEARTVDFGASDAPLKDDVLKEKGLVQFPTVIGGIVPVVNIKGVEPGQLRLTGPVLADIYLGKVRKWNDAAIQSLNPELKLPDDQIAVVRRADGSGTTFGFTNYLSQVSQAWKEQVGEGSAVKWPTGSGGKGNEGVAAFVSRLPSSIGYVEYAYAKQNKIAYAQLQNQDGQFVHPGEASFKAAAEGADWQSSFYQVLNNKPGAAAWPITTTTYILMHAKQDNAGKAVATLKFFDWAYQHGDAPAASLDYVALPASVKDMVRKQWVEGIRDADGRPIAWK</sequence>
<dbReference type="CDD" id="cd13565">
    <property type="entry name" value="PBP2_PstS"/>
    <property type="match status" value="1"/>
</dbReference>
<feature type="signal peptide" evidence="8">
    <location>
        <begin position="1"/>
        <end position="24"/>
    </location>
</feature>
<dbReference type="EMBL" id="NSJF01000005">
    <property type="protein sequence ID" value="PAT33949.1"/>
    <property type="molecule type" value="Genomic_DNA"/>
</dbReference>
<dbReference type="AlphaFoldDB" id="A0A2A2A8P1"/>
<dbReference type="InterPro" id="IPR005673">
    <property type="entry name" value="ABC_phos-bd_PstS"/>
</dbReference>
<evidence type="ECO:0000256" key="7">
    <source>
        <dbReference type="PIRNR" id="PIRNR002756"/>
    </source>
</evidence>
<dbReference type="GO" id="GO:0042301">
    <property type="term" value="F:phosphate ion binding"/>
    <property type="evidence" value="ECO:0007669"/>
    <property type="project" value="InterPro"/>
</dbReference>
<evidence type="ECO:0000256" key="3">
    <source>
        <dbReference type="ARBA" id="ARBA00011529"/>
    </source>
</evidence>
<dbReference type="GO" id="GO:0043190">
    <property type="term" value="C:ATP-binding cassette (ABC) transporter complex"/>
    <property type="evidence" value="ECO:0007669"/>
    <property type="project" value="InterPro"/>
</dbReference>
<dbReference type="NCBIfam" id="NF008171">
    <property type="entry name" value="PRK10918.1"/>
    <property type="match status" value="1"/>
</dbReference>
<name>A0A2A2A8P1_9BURK</name>
<feature type="domain" description="PBP" evidence="9">
    <location>
        <begin position="25"/>
        <end position="303"/>
    </location>
</feature>
<dbReference type="PANTHER" id="PTHR42996">
    <property type="entry name" value="PHOSPHATE-BINDING PROTEIN PSTS"/>
    <property type="match status" value="1"/>
</dbReference>
<evidence type="ECO:0000259" key="9">
    <source>
        <dbReference type="Pfam" id="PF12849"/>
    </source>
</evidence>
<dbReference type="GO" id="GO:0035435">
    <property type="term" value="P:phosphate ion transmembrane transport"/>
    <property type="evidence" value="ECO:0007669"/>
    <property type="project" value="InterPro"/>
</dbReference>
<evidence type="ECO:0000313" key="10">
    <source>
        <dbReference type="EMBL" id="PAT33949.1"/>
    </source>
</evidence>
<dbReference type="PANTHER" id="PTHR42996:SF1">
    <property type="entry name" value="PHOSPHATE-BINDING PROTEIN PSTS"/>
    <property type="match status" value="1"/>
</dbReference>
<proteinExistence type="inferred from homology"/>
<comment type="subunit">
    <text evidence="3 7">The complex is composed of two ATP-binding proteins (PstB), two transmembrane proteins (PstC and PstA) and a solute-binding protein (PstS).</text>
</comment>
<evidence type="ECO:0000256" key="8">
    <source>
        <dbReference type="SAM" id="SignalP"/>
    </source>
</evidence>
<dbReference type="NCBIfam" id="TIGR00975">
    <property type="entry name" value="3a0107s03"/>
    <property type="match status" value="1"/>
</dbReference>
<dbReference type="SUPFAM" id="SSF53850">
    <property type="entry name" value="Periplasmic binding protein-like II"/>
    <property type="match status" value="1"/>
</dbReference>
<feature type="chain" id="PRO_5012810252" description="Phosphate-binding protein PstS" evidence="8">
    <location>
        <begin position="25"/>
        <end position="346"/>
    </location>
</feature>
<reference evidence="10 11" key="1">
    <citation type="submission" date="2017-08" db="EMBL/GenBank/DDBJ databases">
        <title>WGS of Clinical strains of the CDC Group NO-1 linked to zoonotic infections in humans.</title>
        <authorList>
            <person name="Bernier A.-M."/>
            <person name="Bernard K."/>
        </authorList>
    </citation>
    <scope>NUCLEOTIDE SEQUENCE [LARGE SCALE GENOMIC DNA]</scope>
    <source>
        <strain evidence="10 11">NML03-0146</strain>
    </source>
</reference>
<accession>A0A2A2A8P1</accession>
<comment type="function">
    <text evidence="1 7">Part of the ABC transporter complex PstSACB involved in phosphate import.</text>
</comment>
<gene>
    <name evidence="10" type="primary">pstS</name>
    <name evidence="10" type="ORF">CK620_09730</name>
</gene>
<keyword evidence="6 7" id="KW-0592">Phosphate transport</keyword>